<evidence type="ECO:0000313" key="5">
    <source>
        <dbReference type="EMBL" id="WAR12738.1"/>
    </source>
</evidence>
<accession>A0ABY7ERZ9</accession>
<dbReference type="PANTHER" id="PTHR43793">
    <property type="entry name" value="FAD SYNTHASE"/>
    <property type="match status" value="1"/>
</dbReference>
<dbReference type="InterPro" id="IPR050385">
    <property type="entry name" value="Archaeal_FAD_synthase"/>
</dbReference>
<evidence type="ECO:0000256" key="4">
    <source>
        <dbReference type="SAM" id="Phobius"/>
    </source>
</evidence>
<dbReference type="SUPFAM" id="SSF52374">
    <property type="entry name" value="Nucleotidylyl transferase"/>
    <property type="match status" value="1"/>
</dbReference>
<feature type="compositionally biased region" description="Polar residues" evidence="3">
    <location>
        <begin position="299"/>
        <end position="318"/>
    </location>
</feature>
<reference evidence="5" key="1">
    <citation type="submission" date="2022-11" db="EMBL/GenBank/DDBJ databases">
        <title>Centuries of genome instability and evolution in soft-shell clam transmissible cancer (bioRxiv).</title>
        <authorList>
            <person name="Hart S.F.M."/>
            <person name="Yonemitsu M.A."/>
            <person name="Giersch R.M."/>
            <person name="Beal B.F."/>
            <person name="Arriagada G."/>
            <person name="Davis B.W."/>
            <person name="Ostrander E.A."/>
            <person name="Goff S.P."/>
            <person name="Metzger M.J."/>
        </authorList>
    </citation>
    <scope>NUCLEOTIDE SEQUENCE</scope>
    <source>
        <strain evidence="5">MELC-2E11</strain>
        <tissue evidence="5">Siphon/mantle</tissue>
    </source>
</reference>
<dbReference type="Gene3D" id="1.20.120.1760">
    <property type="match status" value="1"/>
</dbReference>
<feature type="compositionally biased region" description="Polar residues" evidence="3">
    <location>
        <begin position="381"/>
        <end position="396"/>
    </location>
</feature>
<feature type="compositionally biased region" description="Acidic residues" evidence="3">
    <location>
        <begin position="327"/>
        <end position="336"/>
    </location>
</feature>
<keyword evidence="4" id="KW-0472">Membrane</keyword>
<proteinExistence type="predicted"/>
<keyword evidence="4" id="KW-1133">Transmembrane helix</keyword>
<keyword evidence="4" id="KW-0812">Transmembrane</keyword>
<feature type="transmembrane region" description="Helical" evidence="4">
    <location>
        <begin position="193"/>
        <end position="214"/>
    </location>
</feature>
<name>A0ABY7ERZ9_MYAAR</name>
<sequence>MTSTSLKNVYDVIDKNLKNGGITIGLVTYWFSSEHYSTIHLETCANIQFPRFQIRWYDAYCYTPLQTTLSPFVAKVPRAVDIRGRKVDVFTANIVSWSRTALVIPIAWCLNPIHNCFRYDHPLVAFLCVLLHDFLDHLDGIVAKVQKSIFGQLDDPLLGGFMDAFCDKIVNCLALWSILLVTDFSSMTTSETWLFVGACAVIIAYEFVLGVVRVQDYFQAYYFRKYCAGEGQESPNVAAVMEGKLKEKLESLGIGFLCLAQAAANPMESVSGMVGVLCLLLSIRLAHASLQHKLKPRRQQQNNTSKQPIVHTTVTGTDSGAKFTYDESTDGNDTEDKEIQADIDGNQEVHIPEIHRNMSVYEADLDSDDDDEKSDVEKDQLPTTPSRSLLTRTHSVPTWRPDGRKMDKVIVGIHDSRSIFKLKKKVPIDSTTKRMANVKKYASMVFCIHGTDPTPYLRCIYDEEESSDSMYVRGDDMPNFPSRKFIESVMPIHFLPYSEFISSTKIRKEVYNASMFGPHVLNDDDNDHAA</sequence>
<dbReference type="InterPro" id="IPR014729">
    <property type="entry name" value="Rossmann-like_a/b/a_fold"/>
</dbReference>
<dbReference type="InterPro" id="IPR000462">
    <property type="entry name" value="CDP-OH_P_trans"/>
</dbReference>
<feature type="region of interest" description="Disordered" evidence="3">
    <location>
        <begin position="365"/>
        <end position="398"/>
    </location>
</feature>
<dbReference type="Gene3D" id="3.40.50.620">
    <property type="entry name" value="HUPs"/>
    <property type="match status" value="1"/>
</dbReference>
<evidence type="ECO:0000256" key="3">
    <source>
        <dbReference type="SAM" id="MobiDB-lite"/>
    </source>
</evidence>
<dbReference type="EMBL" id="CP111019">
    <property type="protein sequence ID" value="WAR12738.1"/>
    <property type="molecule type" value="Genomic_DNA"/>
</dbReference>
<dbReference type="InterPro" id="IPR043130">
    <property type="entry name" value="CDP-OH_PTrfase_TM_dom"/>
</dbReference>
<dbReference type="Pfam" id="PF01066">
    <property type="entry name" value="CDP-OH_P_transf"/>
    <property type="match status" value="1"/>
</dbReference>
<keyword evidence="6" id="KW-1185">Reference proteome</keyword>
<keyword evidence="1" id="KW-0808">Transferase</keyword>
<gene>
    <name evidence="5" type="ORF">MAR_026918</name>
</gene>
<dbReference type="PANTHER" id="PTHR43793:SF1">
    <property type="entry name" value="FAD SYNTHASE"/>
    <property type="match status" value="1"/>
</dbReference>
<feature type="non-terminal residue" evidence="5">
    <location>
        <position position="1"/>
    </location>
</feature>
<evidence type="ECO:0000313" key="6">
    <source>
        <dbReference type="Proteomes" id="UP001164746"/>
    </source>
</evidence>
<evidence type="ECO:0000256" key="2">
    <source>
        <dbReference type="ARBA" id="ARBA00022695"/>
    </source>
</evidence>
<dbReference type="Proteomes" id="UP001164746">
    <property type="component" value="Chromosome 8"/>
</dbReference>
<organism evidence="5 6">
    <name type="scientific">Mya arenaria</name>
    <name type="common">Soft-shell clam</name>
    <dbReference type="NCBI Taxonomy" id="6604"/>
    <lineage>
        <taxon>Eukaryota</taxon>
        <taxon>Metazoa</taxon>
        <taxon>Spiralia</taxon>
        <taxon>Lophotrochozoa</taxon>
        <taxon>Mollusca</taxon>
        <taxon>Bivalvia</taxon>
        <taxon>Autobranchia</taxon>
        <taxon>Heteroconchia</taxon>
        <taxon>Euheterodonta</taxon>
        <taxon>Imparidentia</taxon>
        <taxon>Neoheterodontei</taxon>
        <taxon>Myida</taxon>
        <taxon>Myoidea</taxon>
        <taxon>Myidae</taxon>
        <taxon>Mya</taxon>
    </lineage>
</organism>
<protein>
    <submittedName>
        <fullName evidence="5">Uncharacterized protein</fullName>
    </submittedName>
</protein>
<feature type="region of interest" description="Disordered" evidence="3">
    <location>
        <begin position="294"/>
        <end position="336"/>
    </location>
</feature>
<evidence type="ECO:0000256" key="1">
    <source>
        <dbReference type="ARBA" id="ARBA00022679"/>
    </source>
</evidence>
<feature type="compositionally biased region" description="Acidic residues" evidence="3">
    <location>
        <begin position="365"/>
        <end position="374"/>
    </location>
</feature>
<keyword evidence="2" id="KW-0548">Nucleotidyltransferase</keyword>